<evidence type="ECO:0000256" key="2">
    <source>
        <dbReference type="SAM" id="MobiDB-lite"/>
    </source>
</evidence>
<dbReference type="HOGENOM" id="CLU_357358_0_0_1"/>
<keyword evidence="4" id="KW-1185">Reference proteome</keyword>
<feature type="region of interest" description="Disordered" evidence="2">
    <location>
        <begin position="766"/>
        <end position="813"/>
    </location>
</feature>
<feature type="region of interest" description="Disordered" evidence="2">
    <location>
        <begin position="166"/>
        <end position="264"/>
    </location>
</feature>
<evidence type="ECO:0000313" key="4">
    <source>
        <dbReference type="Proteomes" id="UP000009168"/>
    </source>
</evidence>
<evidence type="ECO:0000313" key="3">
    <source>
        <dbReference type="EMBL" id="EAR87820.2"/>
    </source>
</evidence>
<gene>
    <name evidence="3" type="ORF">TTHERM_00004820</name>
</gene>
<dbReference type="Proteomes" id="UP000009168">
    <property type="component" value="Unassembled WGS sequence"/>
</dbReference>
<dbReference type="EMBL" id="GG662845">
    <property type="protein sequence ID" value="EAR87820.2"/>
    <property type="molecule type" value="Genomic_DNA"/>
</dbReference>
<feature type="compositionally biased region" description="Low complexity" evidence="2">
    <location>
        <begin position="174"/>
        <end position="196"/>
    </location>
</feature>
<feature type="compositionally biased region" description="Polar residues" evidence="2">
    <location>
        <begin position="724"/>
        <end position="742"/>
    </location>
</feature>
<name>Q22SF2_TETTS</name>
<dbReference type="KEGG" id="tet:TTHERM_00004820"/>
<evidence type="ECO:0000256" key="1">
    <source>
        <dbReference type="SAM" id="Coils"/>
    </source>
</evidence>
<feature type="compositionally biased region" description="Low complexity" evidence="2">
    <location>
        <begin position="781"/>
        <end position="790"/>
    </location>
</feature>
<feature type="compositionally biased region" description="Basic and acidic residues" evidence="2">
    <location>
        <begin position="698"/>
        <end position="710"/>
    </location>
</feature>
<dbReference type="GeneID" id="7832621"/>
<feature type="compositionally biased region" description="Polar residues" evidence="2">
    <location>
        <begin position="197"/>
        <end position="234"/>
    </location>
</feature>
<dbReference type="InParanoid" id="Q22SF2"/>
<feature type="region of interest" description="Disordered" evidence="2">
    <location>
        <begin position="289"/>
        <end position="310"/>
    </location>
</feature>
<feature type="coiled-coil region" evidence="1">
    <location>
        <begin position="461"/>
        <end position="560"/>
    </location>
</feature>
<dbReference type="AlphaFoldDB" id="Q22SF2"/>
<sequence length="813" mass="94542">MDYFIDKYEQLEQTNRLLENIEAKLNSMNVPQLDNGQIFQNTNQHLQKEYHPIIDNYLLSTNAIQENTQDKSRLKEFPTIQMSTQVLQDDLLISGYDQFKSGQNQYNSALSFAQTNSKVGNSNGGITQWQIQEGNNVSKTVVNTYQSTEKINNLLLGESESQVIDSDPKRMNFNSNQKKQQQLQQQQQQESSQSSSRTGDISIKTQNSNTLRTNRSKSLNKSQANDSQFEEQAQISSSSKIDKNNIQNISSKSSSRNKHVEQKNKIKKMYIGSGQKEQLIKIEENNLDEDELDEENSNSSPFIRQKNGNQMATTQNYSPISLEYTKSLNNTQNIQQNNNMLFSMNRGDNNFLKNNSQLEDELNTLRNRLYLINDSYTKLAQQQSLSDYEVQNSQRKIYSLAQQMKDLAESLQGMNQLQLTQTAQLNSGYRFENENNQASSGKKGNKLSADKYEDIIIDDKVFLLEKENRRLKKENQMLKEEIEDYKEKINRLFHEHQNTRQSLEKHIELKYETQILNIKEAQKIIINEKESKIQILQKQLEDLKNEKESMKKELFSFRQSIMSQRINTSSLNNHHNSFENKQFEQPFLANNYFKTKSYQENKDSQNQNNQSMLENSVLSQNYAASNSYLDQKRQNINNNLSNKDTLKFDDKKQITQKPISIQDYVRTDIDSNLLKNNKKSVDSHQQNQKKRIQSTEYLKTERNTSKEKQIHNQKPPKLKKNVLTVETSNGNNTKKSRSKSPINYNEQIQYLIKQNENLNKLKAQLRTESSLSNSRKETHTSLLSNNNIQNKKQKKISPKRSKSSVGHRASIKM</sequence>
<feature type="compositionally biased region" description="Basic residues" evidence="2">
    <location>
        <begin position="791"/>
        <end position="802"/>
    </location>
</feature>
<protein>
    <submittedName>
        <fullName evidence="3">Uncharacterized protein</fullName>
    </submittedName>
</protein>
<accession>Q22SF2</accession>
<organism evidence="3 4">
    <name type="scientific">Tetrahymena thermophila (strain SB210)</name>
    <dbReference type="NCBI Taxonomy" id="312017"/>
    <lineage>
        <taxon>Eukaryota</taxon>
        <taxon>Sar</taxon>
        <taxon>Alveolata</taxon>
        <taxon>Ciliophora</taxon>
        <taxon>Intramacronucleata</taxon>
        <taxon>Oligohymenophorea</taxon>
        <taxon>Hymenostomatida</taxon>
        <taxon>Tetrahymenina</taxon>
        <taxon>Tetrahymenidae</taxon>
        <taxon>Tetrahymena</taxon>
    </lineage>
</organism>
<keyword evidence="1" id="KW-0175">Coiled coil</keyword>
<feature type="region of interest" description="Disordered" evidence="2">
    <location>
        <begin position="676"/>
        <end position="742"/>
    </location>
</feature>
<proteinExistence type="predicted"/>
<reference evidence="4" key="1">
    <citation type="journal article" date="2006" name="PLoS Biol.">
        <title>Macronuclear genome sequence of the ciliate Tetrahymena thermophila, a model eukaryote.</title>
        <authorList>
            <person name="Eisen J.A."/>
            <person name="Coyne R.S."/>
            <person name="Wu M."/>
            <person name="Wu D."/>
            <person name="Thiagarajan M."/>
            <person name="Wortman J.R."/>
            <person name="Badger J.H."/>
            <person name="Ren Q."/>
            <person name="Amedeo P."/>
            <person name="Jones K.M."/>
            <person name="Tallon L.J."/>
            <person name="Delcher A.L."/>
            <person name="Salzberg S.L."/>
            <person name="Silva J.C."/>
            <person name="Haas B.J."/>
            <person name="Majoros W.H."/>
            <person name="Farzad M."/>
            <person name="Carlton J.M."/>
            <person name="Smith R.K. Jr."/>
            <person name="Garg J."/>
            <person name="Pearlman R.E."/>
            <person name="Karrer K.M."/>
            <person name="Sun L."/>
            <person name="Manning G."/>
            <person name="Elde N.C."/>
            <person name="Turkewitz A.P."/>
            <person name="Asai D.J."/>
            <person name="Wilkes D.E."/>
            <person name="Wang Y."/>
            <person name="Cai H."/>
            <person name="Collins K."/>
            <person name="Stewart B.A."/>
            <person name="Lee S.R."/>
            <person name="Wilamowska K."/>
            <person name="Weinberg Z."/>
            <person name="Ruzzo W.L."/>
            <person name="Wloga D."/>
            <person name="Gaertig J."/>
            <person name="Frankel J."/>
            <person name="Tsao C.-C."/>
            <person name="Gorovsky M.A."/>
            <person name="Keeling P.J."/>
            <person name="Waller R.F."/>
            <person name="Patron N.J."/>
            <person name="Cherry J.M."/>
            <person name="Stover N.A."/>
            <person name="Krieger C.J."/>
            <person name="del Toro C."/>
            <person name="Ryder H.F."/>
            <person name="Williamson S.C."/>
            <person name="Barbeau R.A."/>
            <person name="Hamilton E.P."/>
            <person name="Orias E."/>
        </authorList>
    </citation>
    <scope>NUCLEOTIDE SEQUENCE [LARGE SCALE GENOMIC DNA]</scope>
    <source>
        <strain evidence="4">SB210</strain>
    </source>
</reference>
<dbReference type="RefSeq" id="XP_001008065.2">
    <property type="nucleotide sequence ID" value="XM_001008065.2"/>
</dbReference>
<feature type="compositionally biased region" description="Low complexity" evidence="2">
    <location>
        <begin position="235"/>
        <end position="254"/>
    </location>
</feature>